<evidence type="ECO:0000256" key="5">
    <source>
        <dbReference type="ARBA" id="ARBA00046577"/>
    </source>
</evidence>
<dbReference type="InterPro" id="IPR039643">
    <property type="entry name" value="DhaM"/>
</dbReference>
<dbReference type="SUPFAM" id="SSF53062">
    <property type="entry name" value="PTS system fructose IIA component-like"/>
    <property type="match status" value="1"/>
</dbReference>
<keyword evidence="6" id="KW-0732">Signal</keyword>
<dbReference type="EC" id="2.7.1.121" evidence="3"/>
<dbReference type="PANTHER" id="PTHR38594:SF1">
    <property type="entry name" value="PEP-DEPENDENT DIHYDROXYACETONE KINASE, PHOSPHORYL DONOR SUBUNIT DHAM"/>
    <property type="match status" value="1"/>
</dbReference>
<comment type="catalytic activity">
    <reaction evidence="1">
        <text>dihydroxyacetone + phosphoenolpyruvate = dihydroxyacetone phosphate + pyruvate</text>
        <dbReference type="Rhea" id="RHEA:18381"/>
        <dbReference type="ChEBI" id="CHEBI:15361"/>
        <dbReference type="ChEBI" id="CHEBI:16016"/>
        <dbReference type="ChEBI" id="CHEBI:57642"/>
        <dbReference type="ChEBI" id="CHEBI:58702"/>
        <dbReference type="EC" id="2.7.1.121"/>
    </reaction>
</comment>
<name>A0A1H9NRK2_9PSEU</name>
<dbReference type="SUPFAM" id="SSF55594">
    <property type="entry name" value="HPr-like"/>
    <property type="match status" value="1"/>
</dbReference>
<evidence type="ECO:0000259" key="8">
    <source>
        <dbReference type="PROSITE" id="PS51350"/>
    </source>
</evidence>
<feature type="domain" description="PTS EIIA type-4" evidence="7">
    <location>
        <begin position="2"/>
        <end position="127"/>
    </location>
</feature>
<dbReference type="PROSITE" id="PS51350">
    <property type="entry name" value="PTS_HPR_DOM"/>
    <property type="match status" value="1"/>
</dbReference>
<dbReference type="InterPro" id="IPR004701">
    <property type="entry name" value="PTS_EIIA_man-typ"/>
</dbReference>
<dbReference type="PRINTS" id="PR00107">
    <property type="entry name" value="PHOSPHOCPHPR"/>
</dbReference>
<dbReference type="Pfam" id="PF03610">
    <property type="entry name" value="EIIA-man"/>
    <property type="match status" value="1"/>
</dbReference>
<sequence length="213" mass="21111">MTVGIVIVSHSAALAAGVVEVAAAMAPDVVLVAAGGFDGGLGTDIDLVSNGIAAAQGGDGVVLLYDIGSAKMVADLAVEMLGDPEQAAVVDAPLVEGAVASAVAAQGGATLDEVLSAAASALNLEDVERSDGVELTLIEDLHARPAGLIARSLADLDATVTVTHNARSVDARSPLALMSLNAQTGDHLTLAATGPDAAEALRRTKSLVERGFA</sequence>
<dbReference type="Gene3D" id="3.40.50.510">
    <property type="entry name" value="Phosphotransferase system, mannose-type IIA component"/>
    <property type="match status" value="1"/>
</dbReference>
<evidence type="ECO:0000313" key="9">
    <source>
        <dbReference type="EMBL" id="SER38610.1"/>
    </source>
</evidence>
<dbReference type="NCBIfam" id="TIGR01003">
    <property type="entry name" value="PTS_HPr_family"/>
    <property type="match status" value="1"/>
</dbReference>
<reference evidence="10" key="1">
    <citation type="submission" date="2016-10" db="EMBL/GenBank/DDBJ databases">
        <authorList>
            <person name="Varghese N."/>
            <person name="Submissions S."/>
        </authorList>
    </citation>
    <scope>NUCLEOTIDE SEQUENCE [LARGE SCALE GENOMIC DNA]</scope>
    <source>
        <strain evidence="10">DSM 44260</strain>
    </source>
</reference>
<organism evidence="9 10">
    <name type="scientific">Actinokineospora terrae</name>
    <dbReference type="NCBI Taxonomy" id="155974"/>
    <lineage>
        <taxon>Bacteria</taxon>
        <taxon>Bacillati</taxon>
        <taxon>Actinomycetota</taxon>
        <taxon>Actinomycetes</taxon>
        <taxon>Pseudonocardiales</taxon>
        <taxon>Pseudonocardiaceae</taxon>
        <taxon>Actinokineospora</taxon>
    </lineage>
</organism>
<feature type="signal peptide" evidence="6">
    <location>
        <begin position="1"/>
        <end position="15"/>
    </location>
</feature>
<dbReference type="InterPro" id="IPR012844">
    <property type="entry name" value="DhaM_N"/>
</dbReference>
<protein>
    <recommendedName>
        <fullName evidence="3">phosphoenolpyruvate--glycerone phosphotransferase</fullName>
        <ecNumber evidence="3">2.7.1.121</ecNumber>
    </recommendedName>
</protein>
<dbReference type="PANTHER" id="PTHR38594">
    <property type="entry name" value="PEP-DEPENDENT DIHYDROXYACETONE KINASE, PHOSPHORYL DONOR SUBUNIT DHAM"/>
    <property type="match status" value="1"/>
</dbReference>
<evidence type="ECO:0000313" key="10">
    <source>
        <dbReference type="Proteomes" id="UP000199051"/>
    </source>
</evidence>
<dbReference type="RefSeq" id="WP_092775572.1">
    <property type="nucleotide sequence ID" value="NZ_FOGI01000003.1"/>
</dbReference>
<dbReference type="GO" id="GO:0016020">
    <property type="term" value="C:membrane"/>
    <property type="evidence" value="ECO:0007669"/>
    <property type="project" value="InterPro"/>
</dbReference>
<dbReference type="AlphaFoldDB" id="A0A1H9NRK2"/>
<evidence type="ECO:0000259" key="7">
    <source>
        <dbReference type="PROSITE" id="PS51096"/>
    </source>
</evidence>
<dbReference type="Gene3D" id="3.30.1340.10">
    <property type="entry name" value="HPr-like"/>
    <property type="match status" value="1"/>
</dbReference>
<dbReference type="Pfam" id="PF00381">
    <property type="entry name" value="PTS-HPr"/>
    <property type="match status" value="1"/>
</dbReference>
<dbReference type="GO" id="GO:0047324">
    <property type="term" value="F:phosphoenolpyruvate-glycerone phosphotransferase activity"/>
    <property type="evidence" value="ECO:0007669"/>
    <property type="project" value="UniProtKB-EC"/>
</dbReference>
<comment type="subunit">
    <text evidence="5">Homodimer. The dihydroxyacetone kinase complex is composed of a homodimer of DhaM, a homodimer of DhaK and the subunit DhaL.</text>
</comment>
<evidence type="ECO:0000256" key="4">
    <source>
        <dbReference type="ARBA" id="ARBA00022679"/>
    </source>
</evidence>
<dbReference type="GO" id="GO:0009401">
    <property type="term" value="P:phosphoenolpyruvate-dependent sugar phosphotransferase system"/>
    <property type="evidence" value="ECO:0007669"/>
    <property type="project" value="InterPro"/>
</dbReference>
<dbReference type="InterPro" id="IPR000032">
    <property type="entry name" value="HPr-like"/>
</dbReference>
<feature type="chain" id="PRO_5038377665" description="phosphoenolpyruvate--glycerone phosphotransferase" evidence="6">
    <location>
        <begin position="16"/>
        <end position="213"/>
    </location>
</feature>
<dbReference type="GO" id="GO:0019563">
    <property type="term" value="P:glycerol catabolic process"/>
    <property type="evidence" value="ECO:0007669"/>
    <property type="project" value="InterPro"/>
</dbReference>
<dbReference type="NCBIfam" id="TIGR02364">
    <property type="entry name" value="dha_pts"/>
    <property type="match status" value="1"/>
</dbReference>
<evidence type="ECO:0000256" key="2">
    <source>
        <dbReference type="ARBA" id="ARBA00002788"/>
    </source>
</evidence>
<accession>A0A1H9NRK2</accession>
<gene>
    <name evidence="9" type="ORF">SAMN04487818_10397</name>
</gene>
<dbReference type="CDD" id="cd00367">
    <property type="entry name" value="PTS-HPr_like"/>
    <property type="match status" value="1"/>
</dbReference>
<evidence type="ECO:0000256" key="6">
    <source>
        <dbReference type="SAM" id="SignalP"/>
    </source>
</evidence>
<dbReference type="Proteomes" id="UP000199051">
    <property type="component" value="Unassembled WGS sequence"/>
</dbReference>
<dbReference type="EMBL" id="FOGI01000003">
    <property type="protein sequence ID" value="SER38610.1"/>
    <property type="molecule type" value="Genomic_DNA"/>
</dbReference>
<proteinExistence type="predicted"/>
<keyword evidence="10" id="KW-1185">Reference proteome</keyword>
<dbReference type="InterPro" id="IPR036662">
    <property type="entry name" value="PTS_EIIA_man-typ_sf"/>
</dbReference>
<keyword evidence="4" id="KW-0808">Transferase</keyword>
<evidence type="ECO:0000256" key="1">
    <source>
        <dbReference type="ARBA" id="ARBA00001113"/>
    </source>
</evidence>
<feature type="domain" description="HPr" evidence="8">
    <location>
        <begin position="128"/>
        <end position="213"/>
    </location>
</feature>
<comment type="function">
    <text evidence="2">Component of the dihydroxyacetone kinase complex, which is responsible for the phosphoenolpyruvate (PEP)-dependent phosphorylation of dihydroxyacetone. DhaM serves as the phosphoryl donor. Is phosphorylated by phosphoenolpyruvate in an EI- and HPr-dependent reaction, and a phosphorelay system on histidine residues finally leads to phosphoryl transfer to DhaL and dihydroxyacetone.</text>
</comment>
<dbReference type="STRING" id="155974.SAMN04487818_10397"/>
<dbReference type="PROSITE" id="PS51096">
    <property type="entry name" value="PTS_EIIA_TYPE_4"/>
    <property type="match status" value="1"/>
</dbReference>
<evidence type="ECO:0000256" key="3">
    <source>
        <dbReference type="ARBA" id="ARBA00012095"/>
    </source>
</evidence>
<dbReference type="InterPro" id="IPR035895">
    <property type="entry name" value="HPr-like_sf"/>
</dbReference>